<dbReference type="GO" id="GO:0005634">
    <property type="term" value="C:nucleus"/>
    <property type="evidence" value="ECO:0007669"/>
    <property type="project" value="UniProtKB-SubCell"/>
</dbReference>
<comment type="subcellular location">
    <subcellularLocation>
        <location evidence="1">Nucleus</location>
    </subcellularLocation>
</comment>
<dbReference type="PANTHER" id="PTHR12585">
    <property type="entry name" value="SCC1 / RAD21 FAMILY MEMBER"/>
    <property type="match status" value="1"/>
</dbReference>
<dbReference type="GO" id="GO:0003682">
    <property type="term" value="F:chromatin binding"/>
    <property type="evidence" value="ECO:0007669"/>
    <property type="project" value="TreeGrafter"/>
</dbReference>
<evidence type="ECO:0000256" key="1">
    <source>
        <dbReference type="ARBA" id="ARBA00004123"/>
    </source>
</evidence>
<dbReference type="AlphaFoldDB" id="A0AAN9LLU0"/>
<keyword evidence="6" id="KW-1185">Reference proteome</keyword>
<dbReference type="GO" id="GO:1990414">
    <property type="term" value="P:replication-born double-strand break repair via sister chromatid exchange"/>
    <property type="evidence" value="ECO:0007669"/>
    <property type="project" value="TreeGrafter"/>
</dbReference>
<dbReference type="PANTHER" id="PTHR12585:SF73">
    <property type="entry name" value="SISTER CHROMATID COHESION 1 PROTEIN 2"/>
    <property type="match status" value="1"/>
</dbReference>
<feature type="domain" description="Rad21/Rec8-like protein N-terminal" evidence="4">
    <location>
        <begin position="129"/>
        <end position="181"/>
    </location>
</feature>
<evidence type="ECO:0000259" key="4">
    <source>
        <dbReference type="Pfam" id="PF04825"/>
    </source>
</evidence>
<evidence type="ECO:0000256" key="3">
    <source>
        <dbReference type="SAM" id="MobiDB-lite"/>
    </source>
</evidence>
<proteinExistence type="predicted"/>
<evidence type="ECO:0000313" key="5">
    <source>
        <dbReference type="EMBL" id="KAK7338326.1"/>
    </source>
</evidence>
<keyword evidence="2" id="KW-0539">Nucleus</keyword>
<dbReference type="Proteomes" id="UP001367508">
    <property type="component" value="Unassembled WGS sequence"/>
</dbReference>
<dbReference type="EMBL" id="JAYMYQ010000004">
    <property type="protein sequence ID" value="KAK7338326.1"/>
    <property type="molecule type" value="Genomic_DNA"/>
</dbReference>
<evidence type="ECO:0000313" key="6">
    <source>
        <dbReference type="Proteomes" id="UP001367508"/>
    </source>
</evidence>
<dbReference type="GO" id="GO:0007062">
    <property type="term" value="P:sister chromatid cohesion"/>
    <property type="evidence" value="ECO:0007669"/>
    <property type="project" value="InterPro"/>
</dbReference>
<protein>
    <recommendedName>
        <fullName evidence="4">Rad21/Rec8-like protein N-terminal domain-containing protein</fullName>
    </recommendedName>
</protein>
<gene>
    <name evidence="5" type="ORF">VNO77_18932</name>
</gene>
<comment type="caution">
    <text evidence="5">The sequence shown here is derived from an EMBL/GenBank/DDBJ whole genome shotgun (WGS) entry which is preliminary data.</text>
</comment>
<evidence type="ECO:0000256" key="2">
    <source>
        <dbReference type="ARBA" id="ARBA00023242"/>
    </source>
</evidence>
<accession>A0AAN9LLU0</accession>
<sequence length="563" mass="64050">MLNTNNKKFLGSSRRRSPLWVAAFCFRNLKKAQVGELATEGAVLDGVSCKIADVTLLAKKMEYSGCYKMARQIIFLVIRHMGNQDRPSVILLFVSSGPYYFGKTKSVGEACGIQANVMLLFLHFLPSADKILQDEMDVESYRVLAYLLLGVVRIYSKKVEYLFHDCNEVLIKINKFVINTKNYAHVENMRMSVTIPDRFELDAFDLDILEDAGGGHIAPQEEITLKEVLGKTEGFGQFSQEKFEEFNVDENTCSSDHLTVGGVCPWQLMNMDFEVFPPNDPINLLESRDIFQSSIFSHKEPMNFDTVLVVKGVEKESVNLFVQDQQVNEDQTVQEIVPCEEEIHEERSRTSHEESMDISMFSGREKEPVLSVEAFCESHQVDNEQIMAKETLNSFHQMNLEIIEVHEARSFQESIERPLDEKFYGKECMHHRSSSVSNEILEELIEGSVEKHDNKGKLEFQEKVSLEGEKFSSILPELKNLDATPQSKFQGGSVGRPKPGATTPEFILISTPAVRERARFSKRKSILDEMVVLPNEFKSFNGYLPWFLVHKSGAKGQCHVPRI</sequence>
<name>A0AAN9LLU0_CANGL</name>
<dbReference type="InterPro" id="IPR006910">
    <property type="entry name" value="Rad21_Rec8_N"/>
</dbReference>
<dbReference type="GO" id="GO:0008278">
    <property type="term" value="C:cohesin complex"/>
    <property type="evidence" value="ECO:0007669"/>
    <property type="project" value="InterPro"/>
</dbReference>
<dbReference type="Pfam" id="PF04825">
    <property type="entry name" value="Rad21_Rec8_N"/>
    <property type="match status" value="1"/>
</dbReference>
<organism evidence="5 6">
    <name type="scientific">Canavalia gladiata</name>
    <name type="common">Sword bean</name>
    <name type="synonym">Dolichos gladiatus</name>
    <dbReference type="NCBI Taxonomy" id="3824"/>
    <lineage>
        <taxon>Eukaryota</taxon>
        <taxon>Viridiplantae</taxon>
        <taxon>Streptophyta</taxon>
        <taxon>Embryophyta</taxon>
        <taxon>Tracheophyta</taxon>
        <taxon>Spermatophyta</taxon>
        <taxon>Magnoliopsida</taxon>
        <taxon>eudicotyledons</taxon>
        <taxon>Gunneridae</taxon>
        <taxon>Pentapetalae</taxon>
        <taxon>rosids</taxon>
        <taxon>fabids</taxon>
        <taxon>Fabales</taxon>
        <taxon>Fabaceae</taxon>
        <taxon>Papilionoideae</taxon>
        <taxon>50 kb inversion clade</taxon>
        <taxon>NPAAA clade</taxon>
        <taxon>indigoferoid/millettioid clade</taxon>
        <taxon>Phaseoleae</taxon>
        <taxon>Canavalia</taxon>
    </lineage>
</organism>
<feature type="region of interest" description="Disordered" evidence="3">
    <location>
        <begin position="343"/>
        <end position="362"/>
    </location>
</feature>
<reference evidence="5 6" key="1">
    <citation type="submission" date="2024-01" db="EMBL/GenBank/DDBJ databases">
        <title>The genomes of 5 underutilized Papilionoideae crops provide insights into root nodulation and disease resistanc.</title>
        <authorList>
            <person name="Jiang F."/>
        </authorList>
    </citation>
    <scope>NUCLEOTIDE SEQUENCE [LARGE SCALE GENOMIC DNA]</scope>
    <source>
        <strain evidence="5">LVBAO_FW01</strain>
        <tissue evidence="5">Leaves</tissue>
    </source>
</reference>
<dbReference type="InterPro" id="IPR039781">
    <property type="entry name" value="Rad21/Rec8-like"/>
</dbReference>
<feature type="compositionally biased region" description="Basic and acidic residues" evidence="3">
    <location>
        <begin position="344"/>
        <end position="355"/>
    </location>
</feature>